<accession>A0A4Y7RKQ8</accession>
<dbReference type="PANTHER" id="PTHR35866:SF1">
    <property type="entry name" value="YKGJ FAMILY CYSTEINE CLUSTER PROTEIN"/>
    <property type="match status" value="1"/>
</dbReference>
<dbReference type="PANTHER" id="PTHR35866">
    <property type="entry name" value="PUTATIVE-RELATED"/>
    <property type="match status" value="1"/>
</dbReference>
<sequence>MDSKLHELAEFYEKLDQVLQPSKRVCGACGECCIKASMLKIFPLELENIKSHVNNERSMKKFLDFVNNKIVRIWGMVEGECPFQTGVLCSIYPVRPYFCRVYGHYDYQGKNLLDGCVYKGHATIYYSREELPLYHELVDLAGSFSEQKEPAAVK</sequence>
<evidence type="ECO:0008006" key="3">
    <source>
        <dbReference type="Google" id="ProtNLM"/>
    </source>
</evidence>
<dbReference type="InterPro" id="IPR005358">
    <property type="entry name" value="Puta_zinc/iron-chelating_dom"/>
</dbReference>
<dbReference type="Pfam" id="PF03692">
    <property type="entry name" value="CxxCxxCC"/>
    <property type="match status" value="1"/>
</dbReference>
<dbReference type="AlphaFoldDB" id="A0A4Y7RKQ8"/>
<gene>
    <name evidence="1" type="ORF">Pmgp_03162</name>
</gene>
<organism evidence="1 2">
    <name type="scientific">Pelotomaculum propionicicum</name>
    <dbReference type="NCBI Taxonomy" id="258475"/>
    <lineage>
        <taxon>Bacteria</taxon>
        <taxon>Bacillati</taxon>
        <taxon>Bacillota</taxon>
        <taxon>Clostridia</taxon>
        <taxon>Eubacteriales</taxon>
        <taxon>Desulfotomaculaceae</taxon>
        <taxon>Pelotomaculum</taxon>
    </lineage>
</organism>
<dbReference type="RefSeq" id="WP_134215077.1">
    <property type="nucleotide sequence ID" value="NZ_QFFZ01000049.1"/>
</dbReference>
<comment type="caution">
    <text evidence="1">The sequence shown here is derived from an EMBL/GenBank/DDBJ whole genome shotgun (WGS) entry which is preliminary data.</text>
</comment>
<name>A0A4Y7RKQ8_9FIRM</name>
<evidence type="ECO:0000313" key="1">
    <source>
        <dbReference type="EMBL" id="TEB09391.1"/>
    </source>
</evidence>
<dbReference type="EMBL" id="QFFZ01000049">
    <property type="protein sequence ID" value="TEB09391.1"/>
    <property type="molecule type" value="Genomic_DNA"/>
</dbReference>
<dbReference type="Proteomes" id="UP000297597">
    <property type="component" value="Unassembled WGS sequence"/>
</dbReference>
<keyword evidence="2" id="KW-1185">Reference proteome</keyword>
<proteinExistence type="predicted"/>
<evidence type="ECO:0000313" key="2">
    <source>
        <dbReference type="Proteomes" id="UP000297597"/>
    </source>
</evidence>
<protein>
    <recommendedName>
        <fullName evidence="3">Flagellin N-methylase</fullName>
    </recommendedName>
</protein>
<reference evidence="1 2" key="1">
    <citation type="journal article" date="2018" name="Environ. Microbiol.">
        <title>Novel energy conservation strategies and behaviour of Pelotomaculum schinkii driving syntrophic propionate catabolism.</title>
        <authorList>
            <person name="Hidalgo-Ahumada C.A.P."/>
            <person name="Nobu M.K."/>
            <person name="Narihiro T."/>
            <person name="Tamaki H."/>
            <person name="Liu W.T."/>
            <person name="Kamagata Y."/>
            <person name="Stams A.J.M."/>
            <person name="Imachi H."/>
            <person name="Sousa D.Z."/>
        </authorList>
    </citation>
    <scope>NUCLEOTIDE SEQUENCE [LARGE SCALE GENOMIC DNA]</scope>
    <source>
        <strain evidence="1 2">MGP</strain>
    </source>
</reference>
<dbReference type="OrthoDB" id="9810361at2"/>